<reference evidence="2 3" key="1">
    <citation type="submission" date="2020-07" db="EMBL/GenBank/DDBJ databases">
        <authorList>
            <person name="Feng H."/>
        </authorList>
    </citation>
    <scope>NUCLEOTIDE SEQUENCE [LARGE SCALE GENOMIC DNA]</scope>
    <source>
        <strain evidence="3">s-10</strain>
    </source>
</reference>
<proteinExistence type="predicted"/>
<name>A0A7W1WNW8_9BACL</name>
<keyword evidence="1" id="KW-0472">Membrane</keyword>
<accession>A0A7W1WNW8</accession>
<keyword evidence="1" id="KW-1133">Transmembrane helix</keyword>
<dbReference type="AlphaFoldDB" id="A0A7W1WNW8"/>
<keyword evidence="3" id="KW-1185">Reference proteome</keyword>
<keyword evidence="1" id="KW-0812">Transmembrane</keyword>
<sequence length="81" mass="9507">MNARLKYILMNILGWTFLILGILGMVFPVLQGLLFTIIGLFILSDYSPWAKRLLQKLRNRYPKMSAKSDRFLKKLKWKSTS</sequence>
<evidence type="ECO:0000256" key="1">
    <source>
        <dbReference type="SAM" id="Phobius"/>
    </source>
</evidence>
<comment type="caution">
    <text evidence="2">The sequence shown here is derived from an EMBL/GenBank/DDBJ whole genome shotgun (WGS) entry which is preliminary data.</text>
</comment>
<dbReference type="Pfam" id="PF09656">
    <property type="entry name" value="PGPGW"/>
    <property type="match status" value="1"/>
</dbReference>
<dbReference type="EMBL" id="JACEIQ010000001">
    <property type="protein sequence ID" value="MBA4493214.1"/>
    <property type="molecule type" value="Genomic_DNA"/>
</dbReference>
<dbReference type="InterPro" id="IPR019099">
    <property type="entry name" value="Uncharacterised_PGPGW_TM"/>
</dbReference>
<evidence type="ECO:0000313" key="3">
    <source>
        <dbReference type="Proteomes" id="UP000535491"/>
    </source>
</evidence>
<feature type="transmembrane region" description="Helical" evidence="1">
    <location>
        <begin position="33"/>
        <end position="50"/>
    </location>
</feature>
<protein>
    <submittedName>
        <fullName evidence="2">PGPGW domain-containing protein</fullName>
    </submittedName>
</protein>
<feature type="transmembrane region" description="Helical" evidence="1">
    <location>
        <begin position="7"/>
        <end position="27"/>
    </location>
</feature>
<dbReference type="Proteomes" id="UP000535491">
    <property type="component" value="Unassembled WGS sequence"/>
</dbReference>
<dbReference type="RefSeq" id="WP_181750413.1">
    <property type="nucleotide sequence ID" value="NZ_JACEIQ010000001.1"/>
</dbReference>
<organism evidence="2 3">
    <name type="scientific">Paenactinomyces guangxiensis</name>
    <dbReference type="NCBI Taxonomy" id="1490290"/>
    <lineage>
        <taxon>Bacteria</taxon>
        <taxon>Bacillati</taxon>
        <taxon>Bacillota</taxon>
        <taxon>Bacilli</taxon>
        <taxon>Bacillales</taxon>
        <taxon>Thermoactinomycetaceae</taxon>
        <taxon>Paenactinomyces</taxon>
    </lineage>
</organism>
<evidence type="ECO:0000313" key="2">
    <source>
        <dbReference type="EMBL" id="MBA4493214.1"/>
    </source>
</evidence>
<gene>
    <name evidence="2" type="ORF">H1191_02660</name>
</gene>